<accession>W6K272</accession>
<protein>
    <recommendedName>
        <fullName evidence="3">NUDIX hydrolase</fullName>
    </recommendedName>
</protein>
<sequence>MPAPLGDRSCTYVSGDREPIDGENTAVAWFDLDALPPLRASSHERIARAVAFDGAP</sequence>
<dbReference type="AlphaFoldDB" id="W6K272"/>
<dbReference type="EMBL" id="CAJA01000481">
    <property type="protein sequence ID" value="CCH75211.1"/>
    <property type="molecule type" value="Genomic_DNA"/>
</dbReference>
<gene>
    <name evidence="1" type="ORF">BN11_560007</name>
</gene>
<name>W6K272_9MICO</name>
<evidence type="ECO:0008006" key="3">
    <source>
        <dbReference type="Google" id="ProtNLM"/>
    </source>
</evidence>
<dbReference type="OrthoDB" id="9814308at2"/>
<dbReference type="Proteomes" id="UP000035763">
    <property type="component" value="Unassembled WGS sequence"/>
</dbReference>
<evidence type="ECO:0000313" key="2">
    <source>
        <dbReference type="Proteomes" id="UP000035763"/>
    </source>
</evidence>
<dbReference type="RefSeq" id="WP_157043984.1">
    <property type="nucleotide sequence ID" value="NZ_HG764815.1"/>
</dbReference>
<evidence type="ECO:0000313" key="1">
    <source>
        <dbReference type="EMBL" id="CCH75211.1"/>
    </source>
</evidence>
<dbReference type="STRING" id="1193182.BN11_560007"/>
<comment type="caution">
    <text evidence="1">The sequence shown here is derived from an EMBL/GenBank/DDBJ whole genome shotgun (WGS) entry which is preliminary data.</text>
</comment>
<reference evidence="1 2" key="1">
    <citation type="journal article" date="2013" name="ISME J.">
        <title>A metabolic model for members of the genus Tetrasphaera involved in enhanced biological phosphorus removal.</title>
        <authorList>
            <person name="Kristiansen R."/>
            <person name="Nguyen H.T.T."/>
            <person name="Saunders A.M."/>
            <person name="Nielsen J.L."/>
            <person name="Wimmer R."/>
            <person name="Le V.Q."/>
            <person name="McIlroy S.J."/>
            <person name="Petrovski S."/>
            <person name="Seviour R.J."/>
            <person name="Calteau A."/>
            <person name="Nielsen K.L."/>
            <person name="Nielsen P.H."/>
        </authorList>
    </citation>
    <scope>NUCLEOTIDE SEQUENCE [LARGE SCALE GENOMIC DNA]</scope>
    <source>
        <strain evidence="1 2">Ben110</strain>
    </source>
</reference>
<organism evidence="1 2">
    <name type="scientific">Nostocoides australiense Ben110</name>
    <dbReference type="NCBI Taxonomy" id="1193182"/>
    <lineage>
        <taxon>Bacteria</taxon>
        <taxon>Bacillati</taxon>
        <taxon>Actinomycetota</taxon>
        <taxon>Actinomycetes</taxon>
        <taxon>Micrococcales</taxon>
        <taxon>Intrasporangiaceae</taxon>
        <taxon>Nostocoides</taxon>
    </lineage>
</organism>
<proteinExistence type="predicted"/>
<keyword evidence="2" id="KW-1185">Reference proteome</keyword>